<evidence type="ECO:0000313" key="3">
    <source>
        <dbReference type="Proteomes" id="UP001189429"/>
    </source>
</evidence>
<evidence type="ECO:0000313" key="2">
    <source>
        <dbReference type="EMBL" id="CAK0883526.1"/>
    </source>
</evidence>
<proteinExistence type="predicted"/>
<keyword evidence="3" id="KW-1185">Reference proteome</keyword>
<feature type="compositionally biased region" description="Low complexity" evidence="1">
    <location>
        <begin position="117"/>
        <end position="149"/>
    </location>
</feature>
<feature type="compositionally biased region" description="Basic residues" evidence="1">
    <location>
        <begin position="85"/>
        <end position="97"/>
    </location>
</feature>
<dbReference type="EMBL" id="CAUYUJ010018426">
    <property type="protein sequence ID" value="CAK0883526.1"/>
    <property type="molecule type" value="Genomic_DNA"/>
</dbReference>
<name>A0ABN9WB70_9DINO</name>
<sequence>AMQVNLPESKKKAPGRAGHAPGCWRTGGISRARRSLCTADALPCRAPGLHAQIRVSKSQSRRRGSPAAMSGSVARRSGREDRGGRRGQHPLRRHRSRSSPWPPPPRDPGAHPCGSWRPRAGASGASPSCSSPASASAGCSAAARGPGACQRRGRPGLSGRSANFQTLCRETLEGNKGRFDFRLVSKADVFQHISKEALPADWDSLKPRYQKDTAINAILAQHGGVAIDIHTIMFRGLDDWWEDSIIAKGVQFKGFYYTSRAETATWFMMVGTGRMMREAVERQKKKSGNEPAGCTDKEKENELCYGSGMVSWALCKRLPEYCKCYFDEIERCELTTFQDDVTDYDDELYELADPRKSVQSPLQPDEVRPRKERWQPMFSTERSPAEFGSFLERFEAGGMPFITLQAPGEGADKSREELLADTTTFFYQWLCLAGHPDTDQSACGREDNGDDTEDV</sequence>
<feature type="region of interest" description="Disordered" evidence="1">
    <location>
        <begin position="1"/>
        <end position="29"/>
    </location>
</feature>
<feature type="non-terminal residue" evidence="2">
    <location>
        <position position="1"/>
    </location>
</feature>
<reference evidence="2" key="1">
    <citation type="submission" date="2023-10" db="EMBL/GenBank/DDBJ databases">
        <authorList>
            <person name="Chen Y."/>
            <person name="Shah S."/>
            <person name="Dougan E. K."/>
            <person name="Thang M."/>
            <person name="Chan C."/>
        </authorList>
    </citation>
    <scope>NUCLEOTIDE SEQUENCE [LARGE SCALE GENOMIC DNA]</scope>
</reference>
<feature type="region of interest" description="Disordered" evidence="1">
    <location>
        <begin position="436"/>
        <end position="455"/>
    </location>
</feature>
<evidence type="ECO:0000256" key="1">
    <source>
        <dbReference type="SAM" id="MobiDB-lite"/>
    </source>
</evidence>
<feature type="region of interest" description="Disordered" evidence="1">
    <location>
        <begin position="53"/>
        <end position="156"/>
    </location>
</feature>
<comment type="caution">
    <text evidence="2">The sequence shown here is derived from an EMBL/GenBank/DDBJ whole genome shotgun (WGS) entry which is preliminary data.</text>
</comment>
<gene>
    <name evidence="2" type="ORF">PCOR1329_LOCUS65720</name>
</gene>
<dbReference type="Proteomes" id="UP001189429">
    <property type="component" value="Unassembled WGS sequence"/>
</dbReference>
<organism evidence="2 3">
    <name type="scientific">Prorocentrum cordatum</name>
    <dbReference type="NCBI Taxonomy" id="2364126"/>
    <lineage>
        <taxon>Eukaryota</taxon>
        <taxon>Sar</taxon>
        <taxon>Alveolata</taxon>
        <taxon>Dinophyceae</taxon>
        <taxon>Prorocentrales</taxon>
        <taxon>Prorocentraceae</taxon>
        <taxon>Prorocentrum</taxon>
    </lineage>
</organism>
<accession>A0ABN9WB70</accession>
<protein>
    <submittedName>
        <fullName evidence="2">Uncharacterized protein</fullName>
    </submittedName>
</protein>